<dbReference type="Gramene" id="PSAT_LOCUS23939_t1">
    <property type="protein sequence ID" value="CAL5204982.1"/>
    <property type="gene ID" value="PSAT_LOCUS23939"/>
</dbReference>
<feature type="transmembrane region" description="Helical" evidence="1">
    <location>
        <begin position="250"/>
        <end position="269"/>
    </location>
</feature>
<name>A0A9D4WLR9_PEA</name>
<keyword evidence="2" id="KW-0732">Signal</keyword>
<organism evidence="3 4">
    <name type="scientific">Pisum sativum</name>
    <name type="common">Garden pea</name>
    <name type="synonym">Lathyrus oleraceus</name>
    <dbReference type="NCBI Taxonomy" id="3888"/>
    <lineage>
        <taxon>Eukaryota</taxon>
        <taxon>Viridiplantae</taxon>
        <taxon>Streptophyta</taxon>
        <taxon>Embryophyta</taxon>
        <taxon>Tracheophyta</taxon>
        <taxon>Spermatophyta</taxon>
        <taxon>Magnoliopsida</taxon>
        <taxon>eudicotyledons</taxon>
        <taxon>Gunneridae</taxon>
        <taxon>Pentapetalae</taxon>
        <taxon>rosids</taxon>
        <taxon>fabids</taxon>
        <taxon>Fabales</taxon>
        <taxon>Fabaceae</taxon>
        <taxon>Papilionoideae</taxon>
        <taxon>50 kb inversion clade</taxon>
        <taxon>NPAAA clade</taxon>
        <taxon>Hologalegina</taxon>
        <taxon>IRL clade</taxon>
        <taxon>Fabeae</taxon>
        <taxon>Lathyrus</taxon>
    </lineage>
</organism>
<dbReference type="PANTHER" id="PTHR31414:SF13">
    <property type="entry name" value="TRANSMEMBRANE PROTEIN"/>
    <property type="match status" value="1"/>
</dbReference>
<dbReference type="Gramene" id="Psat05G0108100-T1">
    <property type="protein sequence ID" value="KAI5403788.1"/>
    <property type="gene ID" value="KIW84_051081"/>
</dbReference>
<dbReference type="Gramene" id="Psat5g030680.1">
    <property type="protein sequence ID" value="Psat5g030680.1.cds"/>
    <property type="gene ID" value="Psat5g030680"/>
</dbReference>
<feature type="signal peptide" evidence="2">
    <location>
        <begin position="1"/>
        <end position="28"/>
    </location>
</feature>
<evidence type="ECO:0008006" key="5">
    <source>
        <dbReference type="Google" id="ProtNLM"/>
    </source>
</evidence>
<feature type="transmembrane region" description="Helical" evidence="1">
    <location>
        <begin position="489"/>
        <end position="510"/>
    </location>
</feature>
<dbReference type="EMBL" id="JAMSHJ010000005">
    <property type="protein sequence ID" value="KAI5403788.1"/>
    <property type="molecule type" value="Genomic_DNA"/>
</dbReference>
<feature type="transmembrane region" description="Helical" evidence="1">
    <location>
        <begin position="137"/>
        <end position="161"/>
    </location>
</feature>
<dbReference type="InterPro" id="IPR040283">
    <property type="entry name" value="DDB_G0292058-like"/>
</dbReference>
<proteinExistence type="predicted"/>
<dbReference type="AlphaFoldDB" id="A0A9D4WLR9"/>
<evidence type="ECO:0000256" key="1">
    <source>
        <dbReference type="SAM" id="Phobius"/>
    </source>
</evidence>
<dbReference type="Proteomes" id="UP001058974">
    <property type="component" value="Chromosome 5"/>
</dbReference>
<dbReference type="GO" id="GO:0009506">
    <property type="term" value="C:plasmodesma"/>
    <property type="evidence" value="ECO:0007669"/>
    <property type="project" value="TreeGrafter"/>
</dbReference>
<protein>
    <recommendedName>
        <fullName evidence="5">Transmembrane protein</fullName>
    </recommendedName>
</protein>
<keyword evidence="1" id="KW-0812">Transmembrane</keyword>
<feature type="transmembrane region" description="Helical" evidence="1">
    <location>
        <begin position="101"/>
        <end position="125"/>
    </location>
</feature>
<evidence type="ECO:0000313" key="4">
    <source>
        <dbReference type="Proteomes" id="UP001058974"/>
    </source>
</evidence>
<sequence>MLTSYQLLHFCFLLTFFFVCFHSHFTSGKPNHGNALTFSRYDAIAAEPQPQPETYGNSPLPLAAERTRRKDPLHGFNEYTNGWNISDHHYWASVAYTAVPVFSIAAIWFLGFGFCLLLLIVCYFCRKSEPYGYSPTCYTFSLILLILFTITTMIGCAVLYFGQGSFHRSTTSTLQYVVYQADSTVDKLRNVSDFLAQAKQVGIDRVFLPVNVQTDIDEAETDINASAATISDKTKENSDNIQDLLDSVRMALIIIAAVMLVLTFLGFLFSIIGMQVLVYILVIAGWFLVTGTLILCGLFLILHNVTADTCVAMNEWIQYPTANTALDDILPCVDNATAQVTLLRSKEVTSELVNLVNQVITNVSNINFAPNFTPLYYNQSGPLMPLLCDPFHPDMTDRQCDSGEVNLSNATQVYGNSVCQVSPSEICTTQGRLTPTFYNQISAGINVGNALYTYAPALIELQDCTFVRETFTDIYNDHCPGLRRYSGRIYVGLILVSFAVMFSLIFWVVYGRERRHRLYTKESKNLRITTPAPTNARALTNAPAPTNALALYS</sequence>
<evidence type="ECO:0000313" key="3">
    <source>
        <dbReference type="EMBL" id="KAI5403788.1"/>
    </source>
</evidence>
<keyword evidence="4" id="KW-1185">Reference proteome</keyword>
<comment type="caution">
    <text evidence="3">The sequence shown here is derived from an EMBL/GenBank/DDBJ whole genome shotgun (WGS) entry which is preliminary data.</text>
</comment>
<keyword evidence="1" id="KW-1133">Transmembrane helix</keyword>
<feature type="chain" id="PRO_5038953204" description="Transmembrane protein" evidence="2">
    <location>
        <begin position="29"/>
        <end position="553"/>
    </location>
</feature>
<evidence type="ECO:0000256" key="2">
    <source>
        <dbReference type="SAM" id="SignalP"/>
    </source>
</evidence>
<keyword evidence="1" id="KW-0472">Membrane</keyword>
<dbReference type="OrthoDB" id="1937321at2759"/>
<dbReference type="PANTHER" id="PTHR31414">
    <property type="entry name" value="TRANSMEMBRANE PROTEIN DDB_G0292058"/>
    <property type="match status" value="1"/>
</dbReference>
<feature type="transmembrane region" description="Helical" evidence="1">
    <location>
        <begin position="276"/>
        <end position="302"/>
    </location>
</feature>
<gene>
    <name evidence="3" type="ORF">KIW84_051081</name>
</gene>
<accession>A0A9D4WLR9</accession>
<dbReference type="GO" id="GO:0005886">
    <property type="term" value="C:plasma membrane"/>
    <property type="evidence" value="ECO:0007669"/>
    <property type="project" value="TreeGrafter"/>
</dbReference>
<reference evidence="3 4" key="1">
    <citation type="journal article" date="2022" name="Nat. Genet.">
        <title>Improved pea reference genome and pan-genome highlight genomic features and evolutionary characteristics.</title>
        <authorList>
            <person name="Yang T."/>
            <person name="Liu R."/>
            <person name="Luo Y."/>
            <person name="Hu S."/>
            <person name="Wang D."/>
            <person name="Wang C."/>
            <person name="Pandey M.K."/>
            <person name="Ge S."/>
            <person name="Xu Q."/>
            <person name="Li N."/>
            <person name="Li G."/>
            <person name="Huang Y."/>
            <person name="Saxena R.K."/>
            <person name="Ji Y."/>
            <person name="Li M."/>
            <person name="Yan X."/>
            <person name="He Y."/>
            <person name="Liu Y."/>
            <person name="Wang X."/>
            <person name="Xiang C."/>
            <person name="Varshney R.K."/>
            <person name="Ding H."/>
            <person name="Gao S."/>
            <person name="Zong X."/>
        </authorList>
    </citation>
    <scope>NUCLEOTIDE SEQUENCE [LARGE SCALE GENOMIC DNA]</scope>
    <source>
        <strain evidence="3 4">cv. Zhongwan 6</strain>
    </source>
</reference>